<comment type="cofactor">
    <cofactor evidence="2">
        <name>Ca(2+)</name>
        <dbReference type="ChEBI" id="CHEBI:29108"/>
    </cofactor>
</comment>
<dbReference type="GO" id="GO:0006265">
    <property type="term" value="P:DNA topological change"/>
    <property type="evidence" value="ECO:0007669"/>
    <property type="project" value="UniProtKB-UniRule"/>
</dbReference>
<accession>A0A4P9WHG7</accession>
<feature type="domain" description="Topo IIA-type catalytic" evidence="14">
    <location>
        <begin position="483"/>
        <end position="704"/>
    </location>
</feature>
<dbReference type="GO" id="GO:0003918">
    <property type="term" value="F:DNA topoisomerase type II (double strand cut, ATP-hydrolyzing) activity"/>
    <property type="evidence" value="ECO:0007669"/>
    <property type="project" value="UniProtKB-UniRule"/>
</dbReference>
<dbReference type="Gene3D" id="3.40.50.670">
    <property type="match status" value="1"/>
</dbReference>
<dbReference type="InterPro" id="IPR036890">
    <property type="entry name" value="HATPase_C_sf"/>
</dbReference>
<dbReference type="PRINTS" id="PR00418">
    <property type="entry name" value="TPI2FAMILY"/>
</dbReference>
<comment type="function">
    <text evidence="13">Control of topological states of DNA by transient breakage and subsequent rejoining of DNA strands. Topoisomerase II makes double-strand breaks.</text>
</comment>
<evidence type="ECO:0000313" key="16">
    <source>
        <dbReference type="Proteomes" id="UP000269721"/>
    </source>
</evidence>
<keyword evidence="7 13" id="KW-0067">ATP-binding</keyword>
<dbReference type="Gene3D" id="3.90.199.10">
    <property type="entry name" value="Topoisomerase II, domain 5"/>
    <property type="match status" value="1"/>
</dbReference>
<dbReference type="Gene3D" id="3.30.230.10">
    <property type="match status" value="1"/>
</dbReference>
<dbReference type="InterPro" id="IPR002205">
    <property type="entry name" value="Topo_IIA_dom_A"/>
</dbReference>
<dbReference type="InterPro" id="IPR013757">
    <property type="entry name" value="Topo_IIA_A_a_sf"/>
</dbReference>
<dbReference type="AlphaFoldDB" id="A0A4P9WHG7"/>
<dbReference type="Pfam" id="PF00204">
    <property type="entry name" value="DNA_gyraseB"/>
    <property type="match status" value="1"/>
</dbReference>
<dbReference type="SUPFAM" id="SSF54211">
    <property type="entry name" value="Ribosomal protein S5 domain 2-like"/>
    <property type="match status" value="1"/>
</dbReference>
<comment type="cofactor">
    <cofactor evidence="3">
        <name>Mg(2+)</name>
        <dbReference type="ChEBI" id="CHEBI:18420"/>
    </cofactor>
</comment>
<protein>
    <recommendedName>
        <fullName evidence="13">DNA topoisomerase 2</fullName>
        <ecNumber evidence="13">5.6.2.2</ecNumber>
    </recommendedName>
</protein>
<dbReference type="GO" id="GO:0003677">
    <property type="term" value="F:DNA binding"/>
    <property type="evidence" value="ECO:0007669"/>
    <property type="project" value="UniProtKB-UniRule"/>
</dbReference>
<dbReference type="InterPro" id="IPR050634">
    <property type="entry name" value="DNA_Topoisomerase_II"/>
</dbReference>
<evidence type="ECO:0000256" key="3">
    <source>
        <dbReference type="ARBA" id="ARBA00001946"/>
    </source>
</evidence>
<evidence type="ECO:0000256" key="1">
    <source>
        <dbReference type="ARBA" id="ARBA00000185"/>
    </source>
</evidence>
<dbReference type="InterPro" id="IPR020568">
    <property type="entry name" value="Ribosomal_Su5_D2-typ_SF"/>
</dbReference>
<dbReference type="InterPro" id="IPR001241">
    <property type="entry name" value="Topo_IIA"/>
</dbReference>
<name>A0A4P9WHG7_9FUNG</name>
<dbReference type="Pfam" id="PF16898">
    <property type="entry name" value="TOPRIM_C"/>
    <property type="match status" value="1"/>
</dbReference>
<dbReference type="PANTHER" id="PTHR10169:SF38">
    <property type="entry name" value="DNA TOPOISOMERASE 2"/>
    <property type="match status" value="1"/>
</dbReference>
<dbReference type="GO" id="GO:0000712">
    <property type="term" value="P:resolution of meiotic recombination intermediates"/>
    <property type="evidence" value="ECO:0007669"/>
    <property type="project" value="TreeGrafter"/>
</dbReference>
<comment type="subunit">
    <text evidence="13">Homodimer.</text>
</comment>
<comment type="similarity">
    <text evidence="4 13">Belongs to the type II topoisomerase family.</text>
</comment>
<dbReference type="PROSITE" id="PS52040">
    <property type="entry name" value="TOPO_IIA"/>
    <property type="match status" value="1"/>
</dbReference>
<dbReference type="EC" id="5.6.2.2" evidence="13"/>
<evidence type="ECO:0000256" key="8">
    <source>
        <dbReference type="ARBA" id="ARBA00022842"/>
    </source>
</evidence>
<evidence type="ECO:0000256" key="11">
    <source>
        <dbReference type="ARBA" id="ARBA00023235"/>
    </source>
</evidence>
<dbReference type="InterPro" id="IPR013759">
    <property type="entry name" value="Topo_IIA_B_C"/>
</dbReference>
<dbReference type="GO" id="GO:0000819">
    <property type="term" value="P:sister chromatid segregation"/>
    <property type="evidence" value="ECO:0007669"/>
    <property type="project" value="TreeGrafter"/>
</dbReference>
<dbReference type="OrthoDB" id="276498at2759"/>
<dbReference type="SMART" id="SM00433">
    <property type="entry name" value="TOP2c"/>
    <property type="match status" value="1"/>
</dbReference>
<keyword evidence="6 13" id="KW-0547">Nucleotide-binding</keyword>
<dbReference type="Gene3D" id="3.30.565.10">
    <property type="entry name" value="Histidine kinase-like ATPase, C-terminal domain"/>
    <property type="match status" value="1"/>
</dbReference>
<evidence type="ECO:0000256" key="9">
    <source>
        <dbReference type="ARBA" id="ARBA00023029"/>
    </source>
</evidence>
<dbReference type="InterPro" id="IPR013760">
    <property type="entry name" value="Topo_IIA-like_dom_sf"/>
</dbReference>
<sequence>MYGNSKEPKTDTLESLVNASDNKISDLTTDTIKVNIERENNQISNFNDSEKRMTGGRNGLGAKLTNIYSEEYTLETHSSKSGLTYKQTWKQSMRTYLPYKITKSRKKKDYTNCISIYLELQYGKGSDNKAKIVYNLPYERWEVAVAVTESGSFQHGGTNVTYVADKIIMEFIDVIRKKEKTATVKPAQVKNQLLIFINCLIENPTFDSQTKENMTLRPSHFRSTCIVGKTISMIREKEGLQLKKTDGQKQSHLSGIAILNDANEARGRKSKLCTFALTFAVTGNPVVPQGRDHYGAFPLHGNEKLENSEITHLKQNLGSQDGKEYSSVDSLRYGHLCILVDSDLDRTHIKGLILNWLETSFSSLLCLPGFLLDLRSPIMICSKRNDVQLFYTQNEYEGWKKRLGTSKESDIKSYFGKITNHIKRFRELIEDDSENIDMVFSKKRALDRKNLVRILQLEDIVSIQDFIDKDLIEFSMYDNIRSIPCVVDGLKPGQRKILFTAFKTNMKKGIKVAQFSADQSLCETTIRMSQDYVRRNSIALFSPERAFGTLLEGGKDATSPQYIYTKLANINRTVFPWSDDAILDYLNEDSFIIEPKFHKITAEIPRCTKKIRFISSFLEGTLVLNNRKKADIIEDLGQAMFVRHENSFNHLINLPLHSLSEDKIESMKSELDAMEVQYGIITSQTAEEMYKSDLLCLLEYQSTK</sequence>
<keyword evidence="10 12" id="KW-0238">DNA-binding</keyword>
<dbReference type="SUPFAM" id="SSF56719">
    <property type="entry name" value="Type II DNA topoisomerase"/>
    <property type="match status" value="1"/>
</dbReference>
<gene>
    <name evidence="15" type="ORF">BDK51DRAFT_36063</name>
</gene>
<evidence type="ECO:0000256" key="7">
    <source>
        <dbReference type="ARBA" id="ARBA00022840"/>
    </source>
</evidence>
<dbReference type="EMBL" id="KZ995134">
    <property type="protein sequence ID" value="RKO91293.1"/>
    <property type="molecule type" value="Genomic_DNA"/>
</dbReference>
<keyword evidence="11 12" id="KW-0413">Isomerase</keyword>
<organism evidence="15 16">
    <name type="scientific">Blyttiomyces helicus</name>
    <dbReference type="NCBI Taxonomy" id="388810"/>
    <lineage>
        <taxon>Eukaryota</taxon>
        <taxon>Fungi</taxon>
        <taxon>Fungi incertae sedis</taxon>
        <taxon>Chytridiomycota</taxon>
        <taxon>Chytridiomycota incertae sedis</taxon>
        <taxon>Chytridiomycetes</taxon>
        <taxon>Chytridiomycetes incertae sedis</taxon>
        <taxon>Blyttiomyces</taxon>
    </lineage>
</organism>
<dbReference type="InterPro" id="IPR031660">
    <property type="entry name" value="TOPRIM_C"/>
</dbReference>
<dbReference type="Pfam" id="PF00521">
    <property type="entry name" value="DNA_topoisoIV"/>
    <property type="match status" value="1"/>
</dbReference>
<dbReference type="Gene3D" id="1.10.268.10">
    <property type="entry name" value="Topoisomerase, domain 3"/>
    <property type="match status" value="1"/>
</dbReference>
<evidence type="ECO:0000256" key="4">
    <source>
        <dbReference type="ARBA" id="ARBA00011080"/>
    </source>
</evidence>
<evidence type="ECO:0000256" key="13">
    <source>
        <dbReference type="RuleBase" id="RU362094"/>
    </source>
</evidence>
<keyword evidence="5" id="KW-0479">Metal-binding</keyword>
<dbReference type="GO" id="GO:0005524">
    <property type="term" value="F:ATP binding"/>
    <property type="evidence" value="ECO:0007669"/>
    <property type="project" value="UniProtKB-UniRule"/>
</dbReference>
<evidence type="ECO:0000256" key="2">
    <source>
        <dbReference type="ARBA" id="ARBA00001913"/>
    </source>
</evidence>
<evidence type="ECO:0000256" key="6">
    <source>
        <dbReference type="ARBA" id="ARBA00022741"/>
    </source>
</evidence>
<dbReference type="FunFam" id="3.40.50.670:FF:000001">
    <property type="entry name" value="DNA topoisomerase 2"/>
    <property type="match status" value="1"/>
</dbReference>
<dbReference type="InterPro" id="IPR001154">
    <property type="entry name" value="TopoII_euk"/>
</dbReference>
<evidence type="ECO:0000313" key="15">
    <source>
        <dbReference type="EMBL" id="RKO91293.1"/>
    </source>
</evidence>
<dbReference type="SUPFAM" id="SSF55874">
    <property type="entry name" value="ATPase domain of HSP90 chaperone/DNA topoisomerase II/histidine kinase"/>
    <property type="match status" value="1"/>
</dbReference>
<feature type="active site" description="O-(5'-phospho-DNA)-tyrosine intermediate" evidence="12">
    <location>
        <position position="562"/>
    </location>
</feature>
<dbReference type="SMART" id="SM00434">
    <property type="entry name" value="TOP4c"/>
    <property type="match status" value="1"/>
</dbReference>
<evidence type="ECO:0000256" key="12">
    <source>
        <dbReference type="PROSITE-ProRule" id="PRU01384"/>
    </source>
</evidence>
<dbReference type="InterPro" id="IPR013506">
    <property type="entry name" value="Topo_IIA_bsu_dom2"/>
</dbReference>
<dbReference type="PRINTS" id="PR01158">
    <property type="entry name" value="TOPISMRASEII"/>
</dbReference>
<proteinExistence type="inferred from homology"/>
<reference evidence="16" key="1">
    <citation type="journal article" date="2018" name="Nat. Microbiol.">
        <title>Leveraging single-cell genomics to expand the fungal tree of life.</title>
        <authorList>
            <person name="Ahrendt S.R."/>
            <person name="Quandt C.A."/>
            <person name="Ciobanu D."/>
            <person name="Clum A."/>
            <person name="Salamov A."/>
            <person name="Andreopoulos B."/>
            <person name="Cheng J.F."/>
            <person name="Woyke T."/>
            <person name="Pelin A."/>
            <person name="Henrissat B."/>
            <person name="Reynolds N.K."/>
            <person name="Benny G.L."/>
            <person name="Smith M.E."/>
            <person name="James T.Y."/>
            <person name="Grigoriev I.V."/>
        </authorList>
    </citation>
    <scope>NUCLEOTIDE SEQUENCE [LARGE SCALE GENOMIC DNA]</scope>
</reference>
<evidence type="ECO:0000256" key="10">
    <source>
        <dbReference type="ARBA" id="ARBA00023125"/>
    </source>
</evidence>
<keyword evidence="8" id="KW-0460">Magnesium</keyword>
<keyword evidence="16" id="KW-1185">Reference proteome</keyword>
<dbReference type="Gene3D" id="3.30.1490.30">
    <property type="match status" value="1"/>
</dbReference>
<evidence type="ECO:0000256" key="5">
    <source>
        <dbReference type="ARBA" id="ARBA00022723"/>
    </source>
</evidence>
<dbReference type="PANTHER" id="PTHR10169">
    <property type="entry name" value="DNA TOPOISOMERASE/GYRASE"/>
    <property type="match status" value="1"/>
</dbReference>
<dbReference type="GO" id="GO:0005634">
    <property type="term" value="C:nucleus"/>
    <property type="evidence" value="ECO:0007669"/>
    <property type="project" value="TreeGrafter"/>
</dbReference>
<dbReference type="Proteomes" id="UP000269721">
    <property type="component" value="Unassembled WGS sequence"/>
</dbReference>
<dbReference type="InterPro" id="IPR013758">
    <property type="entry name" value="Topo_IIA_A/C_ab"/>
</dbReference>
<evidence type="ECO:0000259" key="14">
    <source>
        <dbReference type="PROSITE" id="PS52040"/>
    </source>
</evidence>
<comment type="catalytic activity">
    <reaction evidence="1 12 13">
        <text>ATP-dependent breakage, passage and rejoining of double-stranded DNA.</text>
        <dbReference type="EC" id="5.6.2.2"/>
    </reaction>
</comment>
<dbReference type="GO" id="GO:0046872">
    <property type="term" value="F:metal ion binding"/>
    <property type="evidence" value="ECO:0007669"/>
    <property type="project" value="UniProtKB-KW"/>
</dbReference>
<keyword evidence="9 12" id="KW-0799">Topoisomerase</keyword>
<dbReference type="InterPro" id="IPR014721">
    <property type="entry name" value="Ribsml_uS5_D2-typ_fold_subgr"/>
</dbReference>